<gene>
    <name evidence="2" type="ORF">SAMN05444354_10351</name>
</gene>
<dbReference type="CDD" id="cd04301">
    <property type="entry name" value="NAT_SF"/>
    <property type="match status" value="1"/>
</dbReference>
<feature type="domain" description="N-acetyltransferase" evidence="1">
    <location>
        <begin position="127"/>
        <end position="274"/>
    </location>
</feature>
<evidence type="ECO:0000259" key="1">
    <source>
        <dbReference type="PROSITE" id="PS51186"/>
    </source>
</evidence>
<evidence type="ECO:0000313" key="3">
    <source>
        <dbReference type="Proteomes" id="UP000182719"/>
    </source>
</evidence>
<dbReference type="AlphaFoldDB" id="A0A1H7KWV8"/>
<dbReference type="OrthoDB" id="2350893at2"/>
<keyword evidence="3" id="KW-1185">Reference proteome</keyword>
<organism evidence="2 3">
    <name type="scientific">Stigmatella aurantiaca</name>
    <dbReference type="NCBI Taxonomy" id="41"/>
    <lineage>
        <taxon>Bacteria</taxon>
        <taxon>Pseudomonadati</taxon>
        <taxon>Myxococcota</taxon>
        <taxon>Myxococcia</taxon>
        <taxon>Myxococcales</taxon>
        <taxon>Cystobacterineae</taxon>
        <taxon>Archangiaceae</taxon>
        <taxon>Stigmatella</taxon>
    </lineage>
</organism>
<accession>A0A1H7KWV8</accession>
<dbReference type="InterPro" id="IPR000182">
    <property type="entry name" value="GNAT_dom"/>
</dbReference>
<dbReference type="Gene3D" id="3.40.630.30">
    <property type="match status" value="1"/>
</dbReference>
<dbReference type="InterPro" id="IPR016181">
    <property type="entry name" value="Acyl_CoA_acyltransferase"/>
</dbReference>
<dbReference type="GO" id="GO:0016747">
    <property type="term" value="F:acyltransferase activity, transferring groups other than amino-acyl groups"/>
    <property type="evidence" value="ECO:0007669"/>
    <property type="project" value="InterPro"/>
</dbReference>
<protein>
    <recommendedName>
        <fullName evidence="1">N-acetyltransferase domain-containing protein</fullName>
    </recommendedName>
</protein>
<dbReference type="EMBL" id="FOAP01000003">
    <property type="protein sequence ID" value="SEK91228.1"/>
    <property type="molecule type" value="Genomic_DNA"/>
</dbReference>
<dbReference type="PROSITE" id="PS51186">
    <property type="entry name" value="GNAT"/>
    <property type="match status" value="1"/>
</dbReference>
<proteinExistence type="predicted"/>
<sequence>MSEWSFVEIARVFERKQGTAAVELALESRELADGWMAYGGQGSYVNKSCGFGFDQPVTEAQLDELEAFFASRGVEPKVELSPFAPPALLESLGRRGFVLREFVNVLYRPLRPGEDLRKLPHGWPEGVRIEQVDPTDEAAVLEFVEVSSSGFMPEGEPLSPVFLDLGIRSVRHPGTTAYVARVGKEAAGAGSCESSGGLTSLFGTSVKPAFRRRGIQQALIAARLARGQEQGSTLAIIASGPGIPTERNATRLGFAMAYSRVALAKPGQGLVPSP</sequence>
<dbReference type="Proteomes" id="UP000182719">
    <property type="component" value="Unassembled WGS sequence"/>
</dbReference>
<name>A0A1H7KWV8_STIAU</name>
<dbReference type="RefSeq" id="WP_075005684.1">
    <property type="nucleotide sequence ID" value="NZ_FOAP01000003.1"/>
</dbReference>
<evidence type="ECO:0000313" key="2">
    <source>
        <dbReference type="EMBL" id="SEK91228.1"/>
    </source>
</evidence>
<dbReference type="SUPFAM" id="SSF55729">
    <property type="entry name" value="Acyl-CoA N-acyltransferases (Nat)"/>
    <property type="match status" value="1"/>
</dbReference>
<reference evidence="3" key="1">
    <citation type="submission" date="2016-10" db="EMBL/GenBank/DDBJ databases">
        <authorList>
            <person name="Varghese N."/>
            <person name="Submissions S."/>
        </authorList>
    </citation>
    <scope>NUCLEOTIDE SEQUENCE [LARGE SCALE GENOMIC DNA]</scope>
    <source>
        <strain evidence="3">DSM 17044</strain>
    </source>
</reference>